<dbReference type="NCBIfam" id="TIGR00711">
    <property type="entry name" value="efflux_EmrB"/>
    <property type="match status" value="1"/>
</dbReference>
<dbReference type="Gene3D" id="1.20.1250.20">
    <property type="entry name" value="MFS general substrate transporter like domains"/>
    <property type="match status" value="1"/>
</dbReference>
<dbReference type="InterPro" id="IPR011701">
    <property type="entry name" value="MFS"/>
</dbReference>
<dbReference type="InterPro" id="IPR004638">
    <property type="entry name" value="EmrB-like"/>
</dbReference>
<evidence type="ECO:0000256" key="1">
    <source>
        <dbReference type="ARBA" id="ARBA00004651"/>
    </source>
</evidence>
<dbReference type="AlphaFoldDB" id="A0A559IKY5"/>
<dbReference type="SUPFAM" id="SSF103473">
    <property type="entry name" value="MFS general substrate transporter"/>
    <property type="match status" value="1"/>
</dbReference>
<accession>A0A559IKY5</accession>
<feature type="transmembrane region" description="Helical" evidence="7">
    <location>
        <begin position="37"/>
        <end position="59"/>
    </location>
</feature>
<protein>
    <submittedName>
        <fullName evidence="9">MFS transporter</fullName>
    </submittedName>
</protein>
<dbReference type="Pfam" id="PF07690">
    <property type="entry name" value="MFS_1"/>
    <property type="match status" value="1"/>
</dbReference>
<gene>
    <name evidence="9" type="ORF">FPZ44_19755</name>
</gene>
<dbReference type="Gene3D" id="1.20.1720.10">
    <property type="entry name" value="Multidrug resistance protein D"/>
    <property type="match status" value="1"/>
</dbReference>
<dbReference type="GO" id="GO:0022857">
    <property type="term" value="F:transmembrane transporter activity"/>
    <property type="evidence" value="ECO:0007669"/>
    <property type="project" value="InterPro"/>
</dbReference>
<dbReference type="PANTHER" id="PTHR23501:SF191">
    <property type="entry name" value="VACUOLAR BASIC AMINO ACID TRANSPORTER 4"/>
    <property type="match status" value="1"/>
</dbReference>
<evidence type="ECO:0000259" key="8">
    <source>
        <dbReference type="PROSITE" id="PS50850"/>
    </source>
</evidence>
<feature type="transmembrane region" description="Helical" evidence="7">
    <location>
        <begin position="326"/>
        <end position="345"/>
    </location>
</feature>
<dbReference type="RefSeq" id="WP_144993063.1">
    <property type="nucleotide sequence ID" value="NZ_VNJK01000003.1"/>
</dbReference>
<evidence type="ECO:0000256" key="5">
    <source>
        <dbReference type="ARBA" id="ARBA00022989"/>
    </source>
</evidence>
<keyword evidence="10" id="KW-1185">Reference proteome</keyword>
<feature type="domain" description="Major facilitator superfamily (MFS) profile" evidence="8">
    <location>
        <begin position="6"/>
        <end position="487"/>
    </location>
</feature>
<feature type="transmembrane region" description="Helical" evidence="7">
    <location>
        <begin position="351"/>
        <end position="373"/>
    </location>
</feature>
<dbReference type="EMBL" id="VNJK01000003">
    <property type="protein sequence ID" value="TVX88143.1"/>
    <property type="molecule type" value="Genomic_DNA"/>
</dbReference>
<evidence type="ECO:0000313" key="10">
    <source>
        <dbReference type="Proteomes" id="UP000318102"/>
    </source>
</evidence>
<name>A0A559IKY5_9BACL</name>
<feature type="transmembrane region" description="Helical" evidence="7">
    <location>
        <begin position="259"/>
        <end position="282"/>
    </location>
</feature>
<reference evidence="9 10" key="1">
    <citation type="submission" date="2019-07" db="EMBL/GenBank/DDBJ databases">
        <authorList>
            <person name="Kim J."/>
        </authorList>
    </citation>
    <scope>NUCLEOTIDE SEQUENCE [LARGE SCALE GENOMIC DNA]</scope>
    <source>
        <strain evidence="9 10">N4</strain>
    </source>
</reference>
<keyword evidence="5 7" id="KW-1133">Transmembrane helix</keyword>
<comment type="caution">
    <text evidence="9">The sequence shown here is derived from an EMBL/GenBank/DDBJ whole genome shotgun (WGS) entry which is preliminary data.</text>
</comment>
<feature type="transmembrane region" description="Helical" evidence="7">
    <location>
        <begin position="71"/>
        <end position="90"/>
    </location>
</feature>
<comment type="subcellular location">
    <subcellularLocation>
        <location evidence="1">Cell membrane</location>
        <topology evidence="1">Multi-pass membrane protein</topology>
    </subcellularLocation>
</comment>
<dbReference type="PANTHER" id="PTHR23501">
    <property type="entry name" value="MAJOR FACILITATOR SUPERFAMILY"/>
    <property type="match status" value="1"/>
</dbReference>
<dbReference type="Proteomes" id="UP000318102">
    <property type="component" value="Unassembled WGS sequence"/>
</dbReference>
<dbReference type="InterPro" id="IPR036259">
    <property type="entry name" value="MFS_trans_sf"/>
</dbReference>
<dbReference type="InterPro" id="IPR020846">
    <property type="entry name" value="MFS_dom"/>
</dbReference>
<feature type="transmembrane region" description="Helical" evidence="7">
    <location>
        <begin position="157"/>
        <end position="179"/>
    </location>
</feature>
<dbReference type="GO" id="GO:0005886">
    <property type="term" value="C:plasma membrane"/>
    <property type="evidence" value="ECO:0007669"/>
    <property type="project" value="UniProtKB-SubCell"/>
</dbReference>
<proteinExistence type="predicted"/>
<feature type="transmembrane region" description="Helical" evidence="7">
    <location>
        <begin position="129"/>
        <end position="151"/>
    </location>
</feature>
<feature type="transmembrane region" description="Helical" evidence="7">
    <location>
        <begin position="96"/>
        <end position="117"/>
    </location>
</feature>
<evidence type="ECO:0000256" key="2">
    <source>
        <dbReference type="ARBA" id="ARBA00022448"/>
    </source>
</evidence>
<keyword evidence="2" id="KW-0813">Transport</keyword>
<keyword evidence="4 7" id="KW-0812">Transmembrane</keyword>
<evidence type="ECO:0000256" key="4">
    <source>
        <dbReference type="ARBA" id="ARBA00022692"/>
    </source>
</evidence>
<organism evidence="9 10">
    <name type="scientific">Paenibacillus agilis</name>
    <dbReference type="NCBI Taxonomy" id="3020863"/>
    <lineage>
        <taxon>Bacteria</taxon>
        <taxon>Bacillati</taxon>
        <taxon>Bacillota</taxon>
        <taxon>Bacilli</taxon>
        <taxon>Bacillales</taxon>
        <taxon>Paenibacillaceae</taxon>
        <taxon>Paenibacillus</taxon>
    </lineage>
</organism>
<evidence type="ECO:0000256" key="3">
    <source>
        <dbReference type="ARBA" id="ARBA00022475"/>
    </source>
</evidence>
<dbReference type="OrthoDB" id="9816041at2"/>
<dbReference type="FunFam" id="1.20.1720.10:FF:000004">
    <property type="entry name" value="EmrB/QacA family drug resistance transporter"/>
    <property type="match status" value="1"/>
</dbReference>
<feature type="transmembrane region" description="Helical" evidence="7">
    <location>
        <begin position="191"/>
        <end position="212"/>
    </location>
</feature>
<feature type="transmembrane region" description="Helical" evidence="7">
    <location>
        <begin position="463"/>
        <end position="482"/>
    </location>
</feature>
<feature type="transmembrane region" description="Helical" evidence="7">
    <location>
        <begin position="294"/>
        <end position="314"/>
    </location>
</feature>
<evidence type="ECO:0000256" key="6">
    <source>
        <dbReference type="ARBA" id="ARBA00023136"/>
    </source>
</evidence>
<dbReference type="CDD" id="cd17502">
    <property type="entry name" value="MFS_Azr1_MDR_like"/>
    <property type="match status" value="1"/>
</dbReference>
<evidence type="ECO:0000256" key="7">
    <source>
        <dbReference type="SAM" id="Phobius"/>
    </source>
</evidence>
<sequence>MNRTMIMASLMVATFLAAIEGTIVSTAMPKIAGDLQGFHMMSWVFTAYLLVSSVSVPIYGKLSDIWGRKAIFLTGIALFLIGSTLCGFAQTMEQLIWFRVIQGLGAGAILPVTNTIIADLYPYEQRAKILGYIGAVWGTAGIAGPLVGGFMVDQISWHWIFFMNIPFGVVAMILVAIYLKEEKRTNKQPLDFAGAITFTIAVTALLYGVHVGSETGEWLSVSVLALFAVFIVFIIAFIRIEATVKDPIMPLQLFRNRAVAVTNVLSFIIHVLLIGIVVYVPLWMQGVAGSNATLSGLALAPMSITWTFGAFLCGKLMINRGMRTSSIIGGLFLFLSAIALLFMQIDSNHWWLYVITAFIGIGFGISVTLHTVVVQSAISPDMIGTSVGTNVLFRNIGQTIGVSLIGSYFNVQTAQTIGSHPDNAGDVTPAMLNTMIQPAQDSVSLSELVISVLRDSLASSIHVIFLILVVVAFSMVALSWGLPSRKQKSFEQEASTSSTSA</sequence>
<keyword evidence="3" id="KW-1003">Cell membrane</keyword>
<dbReference type="PROSITE" id="PS50850">
    <property type="entry name" value="MFS"/>
    <property type="match status" value="1"/>
</dbReference>
<keyword evidence="6 7" id="KW-0472">Membrane</keyword>
<dbReference type="PRINTS" id="PR01036">
    <property type="entry name" value="TCRTETB"/>
</dbReference>
<evidence type="ECO:0000313" key="9">
    <source>
        <dbReference type="EMBL" id="TVX88143.1"/>
    </source>
</evidence>
<feature type="transmembrane region" description="Helical" evidence="7">
    <location>
        <begin position="218"/>
        <end position="238"/>
    </location>
</feature>